<evidence type="ECO:0000256" key="7">
    <source>
        <dbReference type="ARBA" id="ARBA00022962"/>
    </source>
</evidence>
<feature type="non-terminal residue" evidence="11">
    <location>
        <position position="1"/>
    </location>
</feature>
<gene>
    <name evidence="11" type="ORF">OBE_12213</name>
</gene>
<dbReference type="EMBL" id="AJWZ01008407">
    <property type="protein sequence ID" value="EKC54194.1"/>
    <property type="molecule type" value="Genomic_DNA"/>
</dbReference>
<keyword evidence="5" id="KW-0547">Nucleotide-binding</keyword>
<dbReference type="PROSITE" id="PS51273">
    <property type="entry name" value="GATASE_TYPE_1"/>
    <property type="match status" value="1"/>
</dbReference>
<comment type="catalytic activity">
    <reaction evidence="9">
        <text>UTP + L-glutamine + ATP + H2O = CTP + L-glutamate + ADP + phosphate + 2 H(+)</text>
        <dbReference type="Rhea" id="RHEA:26426"/>
        <dbReference type="ChEBI" id="CHEBI:15377"/>
        <dbReference type="ChEBI" id="CHEBI:15378"/>
        <dbReference type="ChEBI" id="CHEBI:29985"/>
        <dbReference type="ChEBI" id="CHEBI:30616"/>
        <dbReference type="ChEBI" id="CHEBI:37563"/>
        <dbReference type="ChEBI" id="CHEBI:43474"/>
        <dbReference type="ChEBI" id="CHEBI:46398"/>
        <dbReference type="ChEBI" id="CHEBI:58359"/>
        <dbReference type="ChEBI" id="CHEBI:456216"/>
        <dbReference type="EC" id="6.3.4.2"/>
    </reaction>
</comment>
<sequence>YPCVIQPGTQMEHCYQRSVIQERHRHRYELNNQYRELLTDAGLVISGTSPDGRLAETIELADHPFYIGVQFHPEFTSRPNRPHPLFQGFISAAFHENTKQEE</sequence>
<keyword evidence="4" id="KW-0436">Ligase</keyword>
<accession>K1SFM8</accession>
<evidence type="ECO:0000256" key="1">
    <source>
        <dbReference type="ARBA" id="ARBA00005171"/>
    </source>
</evidence>
<evidence type="ECO:0000256" key="4">
    <source>
        <dbReference type="ARBA" id="ARBA00022598"/>
    </source>
</evidence>
<dbReference type="InterPro" id="IPR004468">
    <property type="entry name" value="CTP_synthase"/>
</dbReference>
<dbReference type="Gene3D" id="3.40.50.880">
    <property type="match status" value="1"/>
</dbReference>
<dbReference type="InterPro" id="IPR029062">
    <property type="entry name" value="Class_I_gatase-like"/>
</dbReference>
<feature type="domain" description="Glutamine amidotransferase" evidence="10">
    <location>
        <begin position="17"/>
        <end position="91"/>
    </location>
</feature>
<evidence type="ECO:0000313" key="11">
    <source>
        <dbReference type="EMBL" id="EKC54194.1"/>
    </source>
</evidence>
<protein>
    <recommendedName>
        <fullName evidence="3">CTP synthase (glutamine hydrolyzing)</fullName>
        <ecNumber evidence="3">6.3.4.2</ecNumber>
    </recommendedName>
</protein>
<evidence type="ECO:0000259" key="10">
    <source>
        <dbReference type="Pfam" id="PF00117"/>
    </source>
</evidence>
<dbReference type="GO" id="GO:0003883">
    <property type="term" value="F:CTP synthase activity"/>
    <property type="evidence" value="ECO:0007669"/>
    <property type="project" value="UniProtKB-EC"/>
</dbReference>
<proteinExistence type="inferred from homology"/>
<evidence type="ECO:0000256" key="5">
    <source>
        <dbReference type="ARBA" id="ARBA00022741"/>
    </source>
</evidence>
<comment type="caution">
    <text evidence="11">The sequence shown here is derived from an EMBL/GenBank/DDBJ whole genome shotgun (WGS) entry which is preliminary data.</text>
</comment>
<dbReference type="GO" id="GO:0005829">
    <property type="term" value="C:cytosol"/>
    <property type="evidence" value="ECO:0007669"/>
    <property type="project" value="TreeGrafter"/>
</dbReference>
<reference evidence="11" key="1">
    <citation type="journal article" date="2013" name="Environ. Microbiol.">
        <title>Microbiota from the distal guts of lean and obese adolescents exhibit partial functional redundancy besides clear differences in community structure.</title>
        <authorList>
            <person name="Ferrer M."/>
            <person name="Ruiz A."/>
            <person name="Lanza F."/>
            <person name="Haange S.B."/>
            <person name="Oberbach A."/>
            <person name="Till H."/>
            <person name="Bargiela R."/>
            <person name="Campoy C."/>
            <person name="Segura M.T."/>
            <person name="Richter M."/>
            <person name="von Bergen M."/>
            <person name="Seifert J."/>
            <person name="Suarez A."/>
        </authorList>
    </citation>
    <scope>NUCLEOTIDE SEQUENCE</scope>
</reference>
<keyword evidence="7" id="KW-0315">Glutamine amidotransferase</keyword>
<dbReference type="GO" id="GO:0019856">
    <property type="term" value="P:pyrimidine nucleobase biosynthetic process"/>
    <property type="evidence" value="ECO:0007669"/>
    <property type="project" value="TreeGrafter"/>
</dbReference>
<keyword evidence="6" id="KW-0067">ATP-binding</keyword>
<dbReference type="GO" id="GO:0005524">
    <property type="term" value="F:ATP binding"/>
    <property type="evidence" value="ECO:0007669"/>
    <property type="project" value="UniProtKB-KW"/>
</dbReference>
<dbReference type="InterPro" id="IPR017926">
    <property type="entry name" value="GATASE"/>
</dbReference>
<dbReference type="GO" id="GO:0042802">
    <property type="term" value="F:identical protein binding"/>
    <property type="evidence" value="ECO:0007669"/>
    <property type="project" value="TreeGrafter"/>
</dbReference>
<dbReference type="Pfam" id="PF00117">
    <property type="entry name" value="GATase"/>
    <property type="match status" value="1"/>
</dbReference>
<dbReference type="AlphaFoldDB" id="K1SFM8"/>
<comment type="similarity">
    <text evidence="2">Belongs to the CTP synthase family.</text>
</comment>
<evidence type="ECO:0000256" key="6">
    <source>
        <dbReference type="ARBA" id="ARBA00022840"/>
    </source>
</evidence>
<keyword evidence="8" id="KW-0665">Pyrimidine biosynthesis</keyword>
<dbReference type="PANTHER" id="PTHR11550">
    <property type="entry name" value="CTP SYNTHASE"/>
    <property type="match status" value="1"/>
</dbReference>
<evidence type="ECO:0000256" key="8">
    <source>
        <dbReference type="ARBA" id="ARBA00022975"/>
    </source>
</evidence>
<dbReference type="UniPathway" id="UPA00159">
    <property type="reaction ID" value="UER00277"/>
</dbReference>
<dbReference type="EC" id="6.3.4.2" evidence="3"/>
<dbReference type="GO" id="GO:0044210">
    <property type="term" value="P:'de novo' CTP biosynthetic process"/>
    <property type="evidence" value="ECO:0007669"/>
    <property type="project" value="UniProtKB-UniPathway"/>
</dbReference>
<name>K1SFM8_9ZZZZ</name>
<comment type="pathway">
    <text evidence="1">Pyrimidine metabolism; CTP biosynthesis via de novo pathway; CTP from UDP: step 2/2.</text>
</comment>
<dbReference type="PANTHER" id="PTHR11550:SF0">
    <property type="entry name" value="CTP SYNTHASE-RELATED"/>
    <property type="match status" value="1"/>
</dbReference>
<evidence type="ECO:0000256" key="2">
    <source>
        <dbReference type="ARBA" id="ARBA00007533"/>
    </source>
</evidence>
<evidence type="ECO:0000256" key="9">
    <source>
        <dbReference type="ARBA" id="ARBA00047781"/>
    </source>
</evidence>
<organism evidence="11">
    <name type="scientific">human gut metagenome</name>
    <dbReference type="NCBI Taxonomy" id="408170"/>
    <lineage>
        <taxon>unclassified sequences</taxon>
        <taxon>metagenomes</taxon>
        <taxon>organismal metagenomes</taxon>
    </lineage>
</organism>
<evidence type="ECO:0000256" key="3">
    <source>
        <dbReference type="ARBA" id="ARBA00012291"/>
    </source>
</evidence>
<dbReference type="SUPFAM" id="SSF52317">
    <property type="entry name" value="Class I glutamine amidotransferase-like"/>
    <property type="match status" value="1"/>
</dbReference>